<organism evidence="1 2">
    <name type="scientific">Rubus argutus</name>
    <name type="common">Southern blackberry</name>
    <dbReference type="NCBI Taxonomy" id="59490"/>
    <lineage>
        <taxon>Eukaryota</taxon>
        <taxon>Viridiplantae</taxon>
        <taxon>Streptophyta</taxon>
        <taxon>Embryophyta</taxon>
        <taxon>Tracheophyta</taxon>
        <taxon>Spermatophyta</taxon>
        <taxon>Magnoliopsida</taxon>
        <taxon>eudicotyledons</taxon>
        <taxon>Gunneridae</taxon>
        <taxon>Pentapetalae</taxon>
        <taxon>rosids</taxon>
        <taxon>fabids</taxon>
        <taxon>Rosales</taxon>
        <taxon>Rosaceae</taxon>
        <taxon>Rosoideae</taxon>
        <taxon>Rosoideae incertae sedis</taxon>
        <taxon>Rubus</taxon>
    </lineage>
</organism>
<dbReference type="Proteomes" id="UP001457282">
    <property type="component" value="Unassembled WGS sequence"/>
</dbReference>
<dbReference type="PANTHER" id="PTHR38223">
    <property type="match status" value="1"/>
</dbReference>
<keyword evidence="2" id="KW-1185">Reference proteome</keyword>
<gene>
    <name evidence="1" type="ORF">M0R45_007725</name>
</gene>
<evidence type="ECO:0000313" key="1">
    <source>
        <dbReference type="EMBL" id="KAK9942035.1"/>
    </source>
</evidence>
<comment type="caution">
    <text evidence="1">The sequence shown here is derived from an EMBL/GenBank/DDBJ whole genome shotgun (WGS) entry which is preliminary data.</text>
</comment>
<reference evidence="1 2" key="1">
    <citation type="journal article" date="2023" name="G3 (Bethesda)">
        <title>A chromosome-length genome assembly and annotation of blackberry (Rubus argutus, cv. 'Hillquist').</title>
        <authorList>
            <person name="Bruna T."/>
            <person name="Aryal R."/>
            <person name="Dudchenko O."/>
            <person name="Sargent D.J."/>
            <person name="Mead D."/>
            <person name="Buti M."/>
            <person name="Cavallini A."/>
            <person name="Hytonen T."/>
            <person name="Andres J."/>
            <person name="Pham M."/>
            <person name="Weisz D."/>
            <person name="Mascagni F."/>
            <person name="Usai G."/>
            <person name="Natali L."/>
            <person name="Bassil N."/>
            <person name="Fernandez G.E."/>
            <person name="Lomsadze A."/>
            <person name="Armour M."/>
            <person name="Olukolu B."/>
            <person name="Poorten T."/>
            <person name="Britton C."/>
            <person name="Davik J."/>
            <person name="Ashrafi H."/>
            <person name="Aiden E.L."/>
            <person name="Borodovsky M."/>
            <person name="Worthington M."/>
        </authorList>
    </citation>
    <scope>NUCLEOTIDE SEQUENCE [LARGE SCALE GENOMIC DNA]</scope>
    <source>
        <strain evidence="1">PI 553951</strain>
    </source>
</reference>
<accession>A0AAW1XZ44</accession>
<dbReference type="EMBL" id="JBEDUW010000002">
    <property type="protein sequence ID" value="KAK9942035.1"/>
    <property type="molecule type" value="Genomic_DNA"/>
</dbReference>
<name>A0AAW1XZ44_RUBAR</name>
<dbReference type="PANTHER" id="PTHR38223:SF4">
    <property type="match status" value="1"/>
</dbReference>
<evidence type="ECO:0000313" key="2">
    <source>
        <dbReference type="Proteomes" id="UP001457282"/>
    </source>
</evidence>
<protein>
    <submittedName>
        <fullName evidence="1">Uncharacterized protein</fullName>
    </submittedName>
</protein>
<proteinExistence type="predicted"/>
<dbReference type="AlphaFoldDB" id="A0AAW1XZ44"/>
<sequence length="103" mass="11826">MSGLQYYFFPTDFFYPRPQPVNLKSSTNPATKSVMPLQRQIQSNGGDEDVDEVRATHKVMFHYRNYSMACKEYKKFSKVSPSTALVLSSCLLKSPMHKPKLDL</sequence>